<dbReference type="GO" id="GO:0005737">
    <property type="term" value="C:cytoplasm"/>
    <property type="evidence" value="ECO:0007669"/>
    <property type="project" value="TreeGrafter"/>
</dbReference>
<comment type="caution">
    <text evidence="2">The sequence shown here is derived from an EMBL/GenBank/DDBJ whole genome shotgun (WGS) entry which is preliminary data.</text>
</comment>
<evidence type="ECO:0000313" key="2">
    <source>
        <dbReference type="EMBL" id="KAG6529353.1"/>
    </source>
</evidence>
<dbReference type="PANTHER" id="PTHR21096">
    <property type="entry name" value="PROTEIN FAM136A"/>
    <property type="match status" value="1"/>
</dbReference>
<dbReference type="Pfam" id="PF05811">
    <property type="entry name" value="DUF842"/>
    <property type="match status" value="1"/>
</dbReference>
<reference evidence="2 3" key="1">
    <citation type="submission" date="2020-08" db="EMBL/GenBank/DDBJ databases">
        <title>Plant Genome Project.</title>
        <authorList>
            <person name="Zhang R.-G."/>
        </authorList>
    </citation>
    <scope>NUCLEOTIDE SEQUENCE [LARGE SCALE GENOMIC DNA]</scope>
    <source>
        <tissue evidence="2">Rhizome</tissue>
    </source>
</reference>
<comment type="similarity">
    <text evidence="1">Belongs to the FAM136 family.</text>
</comment>
<evidence type="ECO:0000313" key="3">
    <source>
        <dbReference type="Proteomes" id="UP000734854"/>
    </source>
</evidence>
<dbReference type="EMBL" id="JACMSC010000003">
    <property type="protein sequence ID" value="KAG6529353.1"/>
    <property type="molecule type" value="Genomic_DNA"/>
</dbReference>
<evidence type="ECO:0000256" key="1">
    <source>
        <dbReference type="ARBA" id="ARBA00009952"/>
    </source>
</evidence>
<dbReference type="Proteomes" id="UP000734854">
    <property type="component" value="Unassembled WGS sequence"/>
</dbReference>
<dbReference type="PANTHER" id="PTHR21096:SF0">
    <property type="entry name" value="PROTEIN FAM136A"/>
    <property type="match status" value="1"/>
</dbReference>
<sequence>MEHLAAMEERLVTDRLRRKLEDVNVAAKNLLDPVQDHVNFNLQQAYFKCAYECFDRRRRQEEINNCVEHCSIPVVNANNLVETEMAKFQERLNRSLMVCQDKFEAAKFQKLKTDAANDLESCVNQAVDDNLVSLPHVVDHIKSSFSIN</sequence>
<protein>
    <submittedName>
        <fullName evidence="2">Uncharacterized protein</fullName>
    </submittedName>
</protein>
<dbReference type="InterPro" id="IPR008560">
    <property type="entry name" value="DUF842_euk"/>
</dbReference>
<dbReference type="OrthoDB" id="9975421at2759"/>
<gene>
    <name evidence="2" type="ORF">ZIOFF_011550</name>
</gene>
<name>A0A8J5LT87_ZINOF</name>
<organism evidence="2 3">
    <name type="scientific">Zingiber officinale</name>
    <name type="common">Ginger</name>
    <name type="synonym">Amomum zingiber</name>
    <dbReference type="NCBI Taxonomy" id="94328"/>
    <lineage>
        <taxon>Eukaryota</taxon>
        <taxon>Viridiplantae</taxon>
        <taxon>Streptophyta</taxon>
        <taxon>Embryophyta</taxon>
        <taxon>Tracheophyta</taxon>
        <taxon>Spermatophyta</taxon>
        <taxon>Magnoliopsida</taxon>
        <taxon>Liliopsida</taxon>
        <taxon>Zingiberales</taxon>
        <taxon>Zingiberaceae</taxon>
        <taxon>Zingiber</taxon>
    </lineage>
</organism>
<accession>A0A8J5LT87</accession>
<proteinExistence type="inferred from homology"/>
<dbReference type="AlphaFoldDB" id="A0A8J5LT87"/>
<keyword evidence="3" id="KW-1185">Reference proteome</keyword>